<dbReference type="Gene3D" id="2.10.25.10">
    <property type="entry name" value="Laminin"/>
    <property type="match status" value="2"/>
</dbReference>
<comment type="caution">
    <text evidence="3">Lacks conserved residue(s) required for the propagation of feature annotation.</text>
</comment>
<gene>
    <name evidence="8" type="primary">LOC118432372</name>
</gene>
<dbReference type="PANTHER" id="PTHR22906:SF53">
    <property type="entry name" value="HEMICENTIN-1"/>
    <property type="match status" value="1"/>
</dbReference>
<accession>A0A9J7MEL0</accession>
<keyword evidence="5" id="KW-0732">Signal</keyword>
<dbReference type="AlphaFoldDB" id="A0A9J7MEL0"/>
<keyword evidence="2 3" id="KW-1015">Disulfide bond</keyword>
<dbReference type="SUPFAM" id="SSF57196">
    <property type="entry name" value="EGF/Laminin"/>
    <property type="match status" value="1"/>
</dbReference>
<feature type="disulfide bond" evidence="3">
    <location>
        <begin position="345"/>
        <end position="362"/>
    </location>
</feature>
<sequence>MMYVSPVIALLLLCLSLNLGLQCRNASIDLGTGCNDTNATSVNFESPSPDNDKYDFVVNRLLDDITIDEKTAKSFLQPSPEWEYDNLLEALRTEVRGVDEKHRRLKRSRRPPPEPRVPETWHVPGIKEKTPYLEGRTFKSLQQLSSKYDYFKYKKWPEIKRSGNRGTGGWFLPKPGRWHANLEKSYVETPEGATWENVYAVHKDHFDEGVSFEYACLIYSWYYCNRRGRFWTSNSVQHNMCPQPCLSNPCNIRDHASRCQQTGPYQNPDYSCSCELGWQWNNRRKRCDDRNVCNTNHNRCNSAHTRNCIEGIGMDHRCECLDGFVGEFCSDERNPCVEDGGHDACQPRGRCVPSMRSHIYSCDCDDGWSDEPETGGPQYPDCRHKDDPCGRVACMNGGACEHSQNGEHVYCVCNDAYVGDRCQYRRPYLGPWESWGPCSVTCGAQGIRKRRRHCEDPAGLTDYDCSGKNFREEEEVCQPAVCKYSGRWTSWGETTPCTVICGHGYRTRSRHCRYCKDPECVEETQLEAEHGSPCDGIAQEKSPCNTQPCPAEELAVKYFKETRHFFGDKNGEVSAKAPLTFFTEFRGKYFGDRDTLITDYEDIDADECARRCLEGYGDYDGVNPICKSFNWENYPMSVLIAQTAMIIPGVDPSQFKALGSGGNPRKCWLHRENKDTHPANPEWNHWPSRIYFQRKEKEEEEEENLSKIVAPGPSGRGPSLTAFRVLVAAMSLLTSALF</sequence>
<feature type="compositionally biased region" description="Basic and acidic residues" evidence="4">
    <location>
        <begin position="111"/>
        <end position="122"/>
    </location>
</feature>
<feature type="chain" id="PRO_5039952106" evidence="5">
    <location>
        <begin position="21"/>
        <end position="738"/>
    </location>
</feature>
<evidence type="ECO:0000256" key="4">
    <source>
        <dbReference type="SAM" id="MobiDB-lite"/>
    </source>
</evidence>
<evidence type="ECO:0000256" key="3">
    <source>
        <dbReference type="PROSITE-ProRule" id="PRU00076"/>
    </source>
</evidence>
<protein>
    <submittedName>
        <fullName evidence="8">Uncharacterized protein LOC118432372</fullName>
    </submittedName>
</protein>
<evidence type="ECO:0000313" key="7">
    <source>
        <dbReference type="Proteomes" id="UP000001554"/>
    </source>
</evidence>
<dbReference type="SMART" id="SM00181">
    <property type="entry name" value="EGF"/>
    <property type="match status" value="4"/>
</dbReference>
<dbReference type="PROSITE" id="PS50092">
    <property type="entry name" value="TSP1"/>
    <property type="match status" value="1"/>
</dbReference>
<feature type="domain" description="EGF-like" evidence="6">
    <location>
        <begin position="385"/>
        <end position="423"/>
    </location>
</feature>
<dbReference type="InterPro" id="IPR036383">
    <property type="entry name" value="TSP1_rpt_sf"/>
</dbReference>
<name>A0A9J7MEL0_BRAFL</name>
<feature type="domain" description="EGF-like" evidence="6">
    <location>
        <begin position="289"/>
        <end position="330"/>
    </location>
</feature>
<keyword evidence="1" id="KW-0677">Repeat</keyword>
<organism evidence="7 8">
    <name type="scientific">Branchiostoma floridae</name>
    <name type="common">Florida lancelet</name>
    <name type="synonym">Amphioxus</name>
    <dbReference type="NCBI Taxonomy" id="7739"/>
    <lineage>
        <taxon>Eukaryota</taxon>
        <taxon>Metazoa</taxon>
        <taxon>Chordata</taxon>
        <taxon>Cephalochordata</taxon>
        <taxon>Leptocardii</taxon>
        <taxon>Amphioxiformes</taxon>
        <taxon>Branchiostomatidae</taxon>
        <taxon>Branchiostoma</taxon>
    </lineage>
</organism>
<keyword evidence="3" id="KW-0245">EGF-like domain</keyword>
<dbReference type="GeneID" id="118432372"/>
<dbReference type="PANTHER" id="PTHR22906">
    <property type="entry name" value="PROPERDIN"/>
    <property type="match status" value="1"/>
</dbReference>
<dbReference type="InterPro" id="IPR052065">
    <property type="entry name" value="Compl_asym_regulator"/>
</dbReference>
<dbReference type="Gene3D" id="2.20.100.10">
    <property type="entry name" value="Thrombospondin type-1 (TSP1) repeat"/>
    <property type="match status" value="2"/>
</dbReference>
<reference evidence="8" key="2">
    <citation type="submission" date="2025-08" db="UniProtKB">
        <authorList>
            <consortium name="RefSeq"/>
        </authorList>
    </citation>
    <scope>IDENTIFICATION</scope>
    <source>
        <strain evidence="8">S238N-H82</strain>
        <tissue evidence="8">Testes</tissue>
    </source>
</reference>
<feature type="disulfide bond" evidence="3">
    <location>
        <begin position="320"/>
        <end position="329"/>
    </location>
</feature>
<dbReference type="PROSITE" id="PS00022">
    <property type="entry name" value="EGF_1"/>
    <property type="match status" value="2"/>
</dbReference>
<feature type="domain" description="EGF-like" evidence="6">
    <location>
        <begin position="332"/>
        <end position="371"/>
    </location>
</feature>
<feature type="signal peptide" evidence="5">
    <location>
        <begin position="1"/>
        <end position="20"/>
    </location>
</feature>
<dbReference type="OrthoDB" id="3967at2759"/>
<evidence type="ECO:0000313" key="8">
    <source>
        <dbReference type="RefSeq" id="XP_035699808.1"/>
    </source>
</evidence>
<dbReference type="KEGG" id="bfo:118432372"/>
<dbReference type="SUPFAM" id="SSF82895">
    <property type="entry name" value="TSP-1 type 1 repeat"/>
    <property type="match status" value="2"/>
</dbReference>
<dbReference type="RefSeq" id="XP_035699808.1">
    <property type="nucleotide sequence ID" value="XM_035843915.1"/>
</dbReference>
<dbReference type="InterPro" id="IPR000884">
    <property type="entry name" value="TSP1_rpt"/>
</dbReference>
<dbReference type="PROSITE" id="PS50026">
    <property type="entry name" value="EGF_3"/>
    <property type="match status" value="3"/>
</dbReference>
<dbReference type="Proteomes" id="UP000001554">
    <property type="component" value="Chromosome 15"/>
</dbReference>
<feature type="region of interest" description="Disordered" evidence="4">
    <location>
        <begin position="101"/>
        <end position="122"/>
    </location>
</feature>
<evidence type="ECO:0000256" key="5">
    <source>
        <dbReference type="SAM" id="SignalP"/>
    </source>
</evidence>
<evidence type="ECO:0000256" key="2">
    <source>
        <dbReference type="ARBA" id="ARBA00023157"/>
    </source>
</evidence>
<keyword evidence="7" id="KW-1185">Reference proteome</keyword>
<reference evidence="7" key="1">
    <citation type="journal article" date="2020" name="Nat. Ecol. Evol.">
        <title>Deeply conserved synteny resolves early events in vertebrate evolution.</title>
        <authorList>
            <person name="Simakov O."/>
            <person name="Marletaz F."/>
            <person name="Yue J.X."/>
            <person name="O'Connell B."/>
            <person name="Jenkins J."/>
            <person name="Brandt A."/>
            <person name="Calef R."/>
            <person name="Tung C.H."/>
            <person name="Huang T.K."/>
            <person name="Schmutz J."/>
            <person name="Satoh N."/>
            <person name="Yu J.K."/>
            <person name="Putnam N.H."/>
            <person name="Green R.E."/>
            <person name="Rokhsar D.S."/>
        </authorList>
    </citation>
    <scope>NUCLEOTIDE SEQUENCE [LARGE SCALE GENOMIC DNA]</scope>
    <source>
        <strain evidence="7">S238N-H82</strain>
    </source>
</reference>
<evidence type="ECO:0000259" key="6">
    <source>
        <dbReference type="PROSITE" id="PS50026"/>
    </source>
</evidence>
<dbReference type="Pfam" id="PF00090">
    <property type="entry name" value="TSP_1"/>
    <property type="match status" value="2"/>
</dbReference>
<feature type="disulfide bond" evidence="3">
    <location>
        <begin position="394"/>
        <end position="411"/>
    </location>
</feature>
<proteinExistence type="predicted"/>
<dbReference type="PROSITE" id="PS01186">
    <property type="entry name" value="EGF_2"/>
    <property type="match status" value="1"/>
</dbReference>
<dbReference type="InterPro" id="IPR000742">
    <property type="entry name" value="EGF"/>
</dbReference>
<evidence type="ECO:0000256" key="1">
    <source>
        <dbReference type="ARBA" id="ARBA00022737"/>
    </source>
</evidence>
<dbReference type="SMART" id="SM00209">
    <property type="entry name" value="TSP1"/>
    <property type="match status" value="2"/>
</dbReference>
<feature type="disulfide bond" evidence="3">
    <location>
        <begin position="413"/>
        <end position="422"/>
    </location>
</feature>